<dbReference type="PANTHER" id="PTHR21708:SF26">
    <property type="entry name" value="2-DEHYDROPANTOATE 2-REDUCTASE"/>
    <property type="match status" value="1"/>
</dbReference>
<keyword evidence="6 11" id="KW-0566">Pantothenate biosynthesis</keyword>
<dbReference type="SUPFAM" id="SSF48179">
    <property type="entry name" value="6-phosphogluconate dehydrogenase C-terminal domain-like"/>
    <property type="match status" value="1"/>
</dbReference>
<evidence type="ECO:0000256" key="9">
    <source>
        <dbReference type="ARBA" id="ARBA00032024"/>
    </source>
</evidence>
<evidence type="ECO:0000256" key="8">
    <source>
        <dbReference type="ARBA" id="ARBA00023002"/>
    </source>
</evidence>
<organism evidence="14 15">
    <name type="scientific">Luteibacter yeojuensis</name>
    <dbReference type="NCBI Taxonomy" id="345309"/>
    <lineage>
        <taxon>Bacteria</taxon>
        <taxon>Pseudomonadati</taxon>
        <taxon>Pseudomonadota</taxon>
        <taxon>Gammaproteobacteria</taxon>
        <taxon>Lysobacterales</taxon>
        <taxon>Rhodanobacteraceae</taxon>
        <taxon>Luteibacter</taxon>
    </lineage>
</organism>
<keyword evidence="7 11" id="KW-0521">NADP</keyword>
<dbReference type="GO" id="GO:0015940">
    <property type="term" value="P:pantothenate biosynthetic process"/>
    <property type="evidence" value="ECO:0007669"/>
    <property type="project" value="UniProtKB-UniPathway"/>
</dbReference>
<dbReference type="EC" id="1.1.1.169" evidence="4 11"/>
<dbReference type="Gene3D" id="3.40.50.720">
    <property type="entry name" value="NAD(P)-binding Rossmann-like Domain"/>
    <property type="match status" value="1"/>
</dbReference>
<dbReference type="NCBIfam" id="NF005094">
    <property type="entry name" value="PRK06522.2-5"/>
    <property type="match status" value="1"/>
</dbReference>
<dbReference type="Pfam" id="PF08546">
    <property type="entry name" value="ApbA_C"/>
    <property type="match status" value="1"/>
</dbReference>
<gene>
    <name evidence="14" type="primary">panE</name>
    <name evidence="14" type="ORF">HBF32_06815</name>
</gene>
<name>A0A7X5QTK6_9GAMM</name>
<dbReference type="NCBIfam" id="TIGR00745">
    <property type="entry name" value="apbA_panE"/>
    <property type="match status" value="1"/>
</dbReference>
<dbReference type="GO" id="GO:0005737">
    <property type="term" value="C:cytoplasm"/>
    <property type="evidence" value="ECO:0007669"/>
    <property type="project" value="TreeGrafter"/>
</dbReference>
<dbReference type="UniPathway" id="UPA00028">
    <property type="reaction ID" value="UER00004"/>
</dbReference>
<dbReference type="InterPro" id="IPR003710">
    <property type="entry name" value="ApbA"/>
</dbReference>
<comment type="pathway">
    <text evidence="2 11">Cofactor biosynthesis; (R)-pantothenate biosynthesis; (R)-pantoate from 3-methyl-2-oxobutanoate: step 2/2.</text>
</comment>
<dbReference type="GO" id="GO:0008677">
    <property type="term" value="F:2-dehydropantoate 2-reductase activity"/>
    <property type="evidence" value="ECO:0007669"/>
    <property type="project" value="UniProtKB-EC"/>
</dbReference>
<dbReference type="InterPro" id="IPR051402">
    <property type="entry name" value="KPR-Related"/>
</dbReference>
<accession>A0A7X5QTK6</accession>
<evidence type="ECO:0000256" key="7">
    <source>
        <dbReference type="ARBA" id="ARBA00022857"/>
    </source>
</evidence>
<dbReference type="InterPro" id="IPR013752">
    <property type="entry name" value="KPA_reductase"/>
</dbReference>
<comment type="function">
    <text evidence="1 11">Catalyzes the NADPH-dependent reduction of ketopantoate into pantoic acid.</text>
</comment>
<evidence type="ECO:0000259" key="13">
    <source>
        <dbReference type="Pfam" id="PF08546"/>
    </source>
</evidence>
<dbReference type="PANTHER" id="PTHR21708">
    <property type="entry name" value="PROBABLE 2-DEHYDROPANTOATE 2-REDUCTASE"/>
    <property type="match status" value="1"/>
</dbReference>
<evidence type="ECO:0000256" key="10">
    <source>
        <dbReference type="ARBA" id="ARBA00048793"/>
    </source>
</evidence>
<dbReference type="FunFam" id="3.40.50.720:FF:000307">
    <property type="entry name" value="2-dehydropantoate 2-reductase"/>
    <property type="match status" value="1"/>
</dbReference>
<dbReference type="FunFam" id="1.10.1040.10:FF:000017">
    <property type="entry name" value="2-dehydropantoate 2-reductase"/>
    <property type="match status" value="1"/>
</dbReference>
<evidence type="ECO:0000259" key="12">
    <source>
        <dbReference type="Pfam" id="PF02558"/>
    </source>
</evidence>
<dbReference type="Proteomes" id="UP000518878">
    <property type="component" value="Unassembled WGS sequence"/>
</dbReference>
<evidence type="ECO:0000256" key="5">
    <source>
        <dbReference type="ARBA" id="ARBA00019465"/>
    </source>
</evidence>
<evidence type="ECO:0000256" key="11">
    <source>
        <dbReference type="RuleBase" id="RU362068"/>
    </source>
</evidence>
<evidence type="ECO:0000256" key="3">
    <source>
        <dbReference type="ARBA" id="ARBA00007870"/>
    </source>
</evidence>
<evidence type="ECO:0000313" key="15">
    <source>
        <dbReference type="Proteomes" id="UP000518878"/>
    </source>
</evidence>
<comment type="caution">
    <text evidence="14">The sequence shown here is derived from an EMBL/GenBank/DDBJ whole genome shotgun (WGS) entry which is preliminary data.</text>
</comment>
<dbReference type="InterPro" id="IPR013332">
    <property type="entry name" value="KPR_N"/>
</dbReference>
<feature type="domain" description="Ketopantoate reductase C-terminal" evidence="13">
    <location>
        <begin position="180"/>
        <end position="303"/>
    </location>
</feature>
<dbReference type="Pfam" id="PF02558">
    <property type="entry name" value="ApbA"/>
    <property type="match status" value="1"/>
</dbReference>
<dbReference type="InterPro" id="IPR013328">
    <property type="entry name" value="6PGD_dom2"/>
</dbReference>
<feature type="domain" description="Ketopantoate reductase N-terminal" evidence="12">
    <location>
        <begin position="3"/>
        <end position="153"/>
    </location>
</feature>
<keyword evidence="15" id="KW-1185">Reference proteome</keyword>
<comment type="catalytic activity">
    <reaction evidence="10 11">
        <text>(R)-pantoate + NADP(+) = 2-dehydropantoate + NADPH + H(+)</text>
        <dbReference type="Rhea" id="RHEA:16233"/>
        <dbReference type="ChEBI" id="CHEBI:11561"/>
        <dbReference type="ChEBI" id="CHEBI:15378"/>
        <dbReference type="ChEBI" id="CHEBI:15980"/>
        <dbReference type="ChEBI" id="CHEBI:57783"/>
        <dbReference type="ChEBI" id="CHEBI:58349"/>
        <dbReference type="EC" id="1.1.1.169"/>
    </reaction>
</comment>
<dbReference type="AlphaFoldDB" id="A0A7X5QTK6"/>
<dbReference type="InterPro" id="IPR036291">
    <property type="entry name" value="NAD(P)-bd_dom_sf"/>
</dbReference>
<comment type="similarity">
    <text evidence="3 11">Belongs to the ketopantoate reductase family.</text>
</comment>
<evidence type="ECO:0000256" key="4">
    <source>
        <dbReference type="ARBA" id="ARBA00013014"/>
    </source>
</evidence>
<evidence type="ECO:0000256" key="2">
    <source>
        <dbReference type="ARBA" id="ARBA00004994"/>
    </source>
</evidence>
<reference evidence="14 15" key="1">
    <citation type="journal article" date="2006" name="Int. J. Syst. Evol. Microbiol.">
        <title>Dyella yeojuensis sp. nov., isolated from greenhouse soil in Korea.</title>
        <authorList>
            <person name="Kim B.Y."/>
            <person name="Weon H.Y."/>
            <person name="Lee K.H."/>
            <person name="Seok S.J."/>
            <person name="Kwon S.W."/>
            <person name="Go S.J."/>
            <person name="Stackebrandt E."/>
        </authorList>
    </citation>
    <scope>NUCLEOTIDE SEQUENCE [LARGE SCALE GENOMIC DNA]</scope>
    <source>
        <strain evidence="14 15">DSM 17673</strain>
    </source>
</reference>
<dbReference type="Gene3D" id="1.10.1040.10">
    <property type="entry name" value="N-(1-d-carboxylethyl)-l-norvaline Dehydrogenase, domain 2"/>
    <property type="match status" value="1"/>
</dbReference>
<dbReference type="RefSeq" id="WP_166698936.1">
    <property type="nucleotide sequence ID" value="NZ_JAAQTL010000001.1"/>
</dbReference>
<dbReference type="EMBL" id="JAAQTL010000001">
    <property type="protein sequence ID" value="NID15171.1"/>
    <property type="molecule type" value="Genomic_DNA"/>
</dbReference>
<dbReference type="SUPFAM" id="SSF51735">
    <property type="entry name" value="NAD(P)-binding Rossmann-fold domains"/>
    <property type="match status" value="1"/>
</dbReference>
<dbReference type="InterPro" id="IPR008927">
    <property type="entry name" value="6-PGluconate_DH-like_C_sf"/>
</dbReference>
<evidence type="ECO:0000313" key="14">
    <source>
        <dbReference type="EMBL" id="NID15171.1"/>
    </source>
</evidence>
<evidence type="ECO:0000256" key="6">
    <source>
        <dbReference type="ARBA" id="ARBA00022655"/>
    </source>
</evidence>
<keyword evidence="8 11" id="KW-0560">Oxidoreductase</keyword>
<proteinExistence type="inferred from homology"/>
<protein>
    <recommendedName>
        <fullName evidence="5 11">2-dehydropantoate 2-reductase</fullName>
        <ecNumber evidence="4 11">1.1.1.169</ecNumber>
    </recommendedName>
    <alternativeName>
        <fullName evidence="9 11">Ketopantoate reductase</fullName>
    </alternativeName>
</protein>
<sequence>MRILVLGAGGTGGYFGGRLAQAGLDVTFLVRPDRARVLEAKGLVIVSPFGNATLRVKHVLAETVAAAGPFDLVLLSSKAYDLHSAIEAIDPAVGENTAVLPVLNGLAHYPVLDSRFGPERVLGGLCVISAAKGSDGEIIHFGNGASVTFGERDGQERDGRCTAIAEAFAVAKVDHKHSDDIQRDLWAKFAFLATLAGSTCLFRASVGDIVATGDGRQLIERMYEECLAVARASAHPVPDNARSFAWKTLTQEGSPLTASMLRDLEAGQRIESDHIVGDMLRRARDAGVAAPLLEVAFAHLQAFEIRKKREVPSM</sequence>
<evidence type="ECO:0000256" key="1">
    <source>
        <dbReference type="ARBA" id="ARBA00002919"/>
    </source>
</evidence>